<accession>A0A4Y2C3P9</accession>
<organism evidence="1 2">
    <name type="scientific">Araneus ventricosus</name>
    <name type="common">Orbweaver spider</name>
    <name type="synonym">Epeira ventricosa</name>
    <dbReference type="NCBI Taxonomy" id="182803"/>
    <lineage>
        <taxon>Eukaryota</taxon>
        <taxon>Metazoa</taxon>
        <taxon>Ecdysozoa</taxon>
        <taxon>Arthropoda</taxon>
        <taxon>Chelicerata</taxon>
        <taxon>Arachnida</taxon>
        <taxon>Araneae</taxon>
        <taxon>Araneomorphae</taxon>
        <taxon>Entelegynae</taxon>
        <taxon>Araneoidea</taxon>
        <taxon>Araneidae</taxon>
        <taxon>Araneus</taxon>
    </lineage>
</organism>
<reference evidence="1 2" key="1">
    <citation type="journal article" date="2019" name="Sci. Rep.">
        <title>Orb-weaving spider Araneus ventricosus genome elucidates the spidroin gene catalogue.</title>
        <authorList>
            <person name="Kono N."/>
            <person name="Nakamura H."/>
            <person name="Ohtoshi R."/>
            <person name="Moran D.A.P."/>
            <person name="Shinohara A."/>
            <person name="Yoshida Y."/>
            <person name="Fujiwara M."/>
            <person name="Mori M."/>
            <person name="Tomita M."/>
            <person name="Arakawa K."/>
        </authorList>
    </citation>
    <scope>NUCLEOTIDE SEQUENCE [LARGE SCALE GENOMIC DNA]</scope>
</reference>
<name>A0A4Y2C3P9_ARAVE</name>
<comment type="caution">
    <text evidence="1">The sequence shown here is derived from an EMBL/GenBank/DDBJ whole genome shotgun (WGS) entry which is preliminary data.</text>
</comment>
<evidence type="ECO:0000313" key="2">
    <source>
        <dbReference type="Proteomes" id="UP000499080"/>
    </source>
</evidence>
<proteinExistence type="predicted"/>
<feature type="non-terminal residue" evidence="1">
    <location>
        <position position="1"/>
    </location>
</feature>
<keyword evidence="2" id="KW-1185">Reference proteome</keyword>
<gene>
    <name evidence="1" type="ORF">AVEN_64101-2_1</name>
</gene>
<dbReference type="OrthoDB" id="6468136at2759"/>
<evidence type="ECO:0000313" key="1">
    <source>
        <dbReference type="EMBL" id="GBL99100.1"/>
    </source>
</evidence>
<sequence>SQPCSKVFADSWNKLQEVYYQDEKSKDLLKRNDLVEEALQFTNDTCGEMGIDVVKRRTVRRKKIMPGEKAADKPLILDQELTGSMLECIDRFQQEIDACCEGMGCISDRFVVLESSDLIETSETELSKFG</sequence>
<dbReference type="Proteomes" id="UP000499080">
    <property type="component" value="Unassembled WGS sequence"/>
</dbReference>
<dbReference type="AlphaFoldDB" id="A0A4Y2C3P9"/>
<protein>
    <submittedName>
        <fullName evidence="1">Uncharacterized protein</fullName>
    </submittedName>
</protein>
<dbReference type="EMBL" id="BGPR01000145">
    <property type="protein sequence ID" value="GBL99100.1"/>
    <property type="molecule type" value="Genomic_DNA"/>
</dbReference>